<proteinExistence type="predicted"/>
<gene>
    <name evidence="1" type="ORF">FHR38_004006</name>
</gene>
<name>A0A7W7WRG3_9ACTN</name>
<evidence type="ECO:0000313" key="2">
    <source>
        <dbReference type="Proteomes" id="UP000578819"/>
    </source>
</evidence>
<dbReference type="EMBL" id="JACHJW010000001">
    <property type="protein sequence ID" value="MBB4960273.1"/>
    <property type="molecule type" value="Genomic_DNA"/>
</dbReference>
<protein>
    <recommendedName>
        <fullName evidence="3">Transcriptional regulator</fullName>
    </recommendedName>
</protein>
<dbReference type="Proteomes" id="UP000578819">
    <property type="component" value="Unassembled WGS sequence"/>
</dbReference>
<reference evidence="1 2" key="1">
    <citation type="submission" date="2020-08" db="EMBL/GenBank/DDBJ databases">
        <title>Sequencing the genomes of 1000 actinobacteria strains.</title>
        <authorList>
            <person name="Klenk H.-P."/>
        </authorList>
    </citation>
    <scope>NUCLEOTIDE SEQUENCE [LARGE SCALE GENOMIC DNA]</scope>
    <source>
        <strain evidence="1 2">DSM 45886</strain>
    </source>
</reference>
<accession>A0A7W7WRG3</accession>
<keyword evidence="2" id="KW-1185">Reference proteome</keyword>
<sequence length="492" mass="53532">MTDSLPRSKRARRIRNKRLNQLPLAAAANQPLAYLVKESGFRSLAAFASAINNHASAAYGIQLSHDHNIIRRWLNGAACMHPEIVADVLSGAWGVTIPPAVIWPDDRNGTPPASAHLQPCIAEHTLANLGAFLRRDALREVGWTDPVPVATGDELVNPISRWLASPPVRLTATEQGPQHTDQRDQLMVDRIEAATAHLIALDAVAGGEAARDMAAGQLRYAVDLASHHLPTDTFIRNRLLAAIARLASEVGAMSHDAGLDGTAQQYFAYALQTAQVVDNDHANLVVVYVLTHMAHQMCELSAPQTALRLIELAAAHHIQHAARSGVMQGMLWILRARALAILGPDWMEEINSSIALALTGCATAETPPPISQCRLRRHAAEVYLTIAEVDHRQAAPLAAKAESCSLIALDTQSQNQAREKAYNLINLARSRFLLGRPDEACDDATQAIQLAHQIPGAARLATRIHALATIAERFPHHPQARDLHRRALHFEP</sequence>
<dbReference type="InterPro" id="IPR011990">
    <property type="entry name" value="TPR-like_helical_dom_sf"/>
</dbReference>
<organism evidence="1 2">
    <name type="scientific">Micromonospora polyrhachis</name>
    <dbReference type="NCBI Taxonomy" id="1282883"/>
    <lineage>
        <taxon>Bacteria</taxon>
        <taxon>Bacillati</taxon>
        <taxon>Actinomycetota</taxon>
        <taxon>Actinomycetes</taxon>
        <taxon>Micromonosporales</taxon>
        <taxon>Micromonosporaceae</taxon>
        <taxon>Micromonospora</taxon>
    </lineage>
</organism>
<dbReference type="SUPFAM" id="SSF48452">
    <property type="entry name" value="TPR-like"/>
    <property type="match status" value="1"/>
</dbReference>
<dbReference type="AlphaFoldDB" id="A0A7W7WRG3"/>
<evidence type="ECO:0008006" key="3">
    <source>
        <dbReference type="Google" id="ProtNLM"/>
    </source>
</evidence>
<evidence type="ECO:0000313" key="1">
    <source>
        <dbReference type="EMBL" id="MBB4960273.1"/>
    </source>
</evidence>
<dbReference type="RefSeq" id="WP_221449093.1">
    <property type="nucleotide sequence ID" value="NZ_JACHJW010000001.1"/>
</dbReference>
<dbReference type="Gene3D" id="1.25.40.10">
    <property type="entry name" value="Tetratricopeptide repeat domain"/>
    <property type="match status" value="1"/>
</dbReference>
<comment type="caution">
    <text evidence="1">The sequence shown here is derived from an EMBL/GenBank/DDBJ whole genome shotgun (WGS) entry which is preliminary data.</text>
</comment>